<organism evidence="2 3">
    <name type="scientific">Limnovirga soli</name>
    <dbReference type="NCBI Taxonomy" id="2656915"/>
    <lineage>
        <taxon>Bacteria</taxon>
        <taxon>Pseudomonadati</taxon>
        <taxon>Bacteroidota</taxon>
        <taxon>Chitinophagia</taxon>
        <taxon>Chitinophagales</taxon>
        <taxon>Chitinophagaceae</taxon>
        <taxon>Limnovirga</taxon>
    </lineage>
</organism>
<keyword evidence="1" id="KW-0812">Transmembrane</keyword>
<feature type="transmembrane region" description="Helical" evidence="1">
    <location>
        <begin position="7"/>
        <end position="28"/>
    </location>
</feature>
<dbReference type="AlphaFoldDB" id="A0A8J8FA16"/>
<comment type="caution">
    <text evidence="2">The sequence shown here is derived from an EMBL/GenBank/DDBJ whole genome shotgun (WGS) entry which is preliminary data.</text>
</comment>
<evidence type="ECO:0000256" key="1">
    <source>
        <dbReference type="SAM" id="Phobius"/>
    </source>
</evidence>
<dbReference type="Proteomes" id="UP000598971">
    <property type="component" value="Unassembled WGS sequence"/>
</dbReference>
<keyword evidence="1" id="KW-0472">Membrane</keyword>
<feature type="transmembrane region" description="Helical" evidence="1">
    <location>
        <begin position="34"/>
        <end position="58"/>
    </location>
</feature>
<evidence type="ECO:0000313" key="3">
    <source>
        <dbReference type="Proteomes" id="UP000598971"/>
    </source>
</evidence>
<reference evidence="2" key="1">
    <citation type="submission" date="2019-10" db="EMBL/GenBank/DDBJ databases">
        <title>Draft genome sequence of Panacibacter sp. KCS-6.</title>
        <authorList>
            <person name="Yim K.J."/>
        </authorList>
    </citation>
    <scope>NUCLEOTIDE SEQUENCE</scope>
    <source>
        <strain evidence="2">KCS-6</strain>
    </source>
</reference>
<dbReference type="RefSeq" id="WP_171606011.1">
    <property type="nucleotide sequence ID" value="NZ_WHPF01000001.1"/>
</dbReference>
<protein>
    <submittedName>
        <fullName evidence="2">Uncharacterized protein</fullName>
    </submittedName>
</protein>
<accession>A0A8J8FA16</accession>
<sequence length="243" mass="27742">MLKRGLTFSIIQIIAILLSLFVLGFALAGSHGRLYFSNVGGIVALVLTIILSLPLLYLFIQRHKLQNKKLLFIIAILLFVLGLTAIYVGIPNMTKQFIIDKSNINNVSIHKDNDLTIDFKLEEEMFDRVGIEASVSKSSSIELRKLLMTIYNNKKEIVRPVFPPLAWDSLHHETIQMDSFFEMNNYTKLNQFALTGEYSIEHTNSLEMQVDYTFTKNGQIISKNKRVGISIANQLVLERLIEY</sequence>
<evidence type="ECO:0000313" key="2">
    <source>
        <dbReference type="EMBL" id="NNV54101.1"/>
    </source>
</evidence>
<gene>
    <name evidence="2" type="ORF">GD597_01430</name>
</gene>
<name>A0A8J8FA16_9BACT</name>
<keyword evidence="3" id="KW-1185">Reference proteome</keyword>
<dbReference type="EMBL" id="WHPF01000001">
    <property type="protein sequence ID" value="NNV54101.1"/>
    <property type="molecule type" value="Genomic_DNA"/>
</dbReference>
<feature type="transmembrane region" description="Helical" evidence="1">
    <location>
        <begin position="70"/>
        <end position="90"/>
    </location>
</feature>
<proteinExistence type="predicted"/>
<keyword evidence="1" id="KW-1133">Transmembrane helix</keyword>